<feature type="non-terminal residue" evidence="1">
    <location>
        <position position="57"/>
    </location>
</feature>
<comment type="caution">
    <text evidence="1">The sequence shown here is derived from an EMBL/GenBank/DDBJ whole genome shotgun (WGS) entry which is preliminary data.</text>
</comment>
<dbReference type="EMBL" id="CAJVQC010017664">
    <property type="protein sequence ID" value="CAG8687304.1"/>
    <property type="molecule type" value="Genomic_DNA"/>
</dbReference>
<name>A0ACA9P845_9GLOM</name>
<evidence type="ECO:0000313" key="2">
    <source>
        <dbReference type="Proteomes" id="UP000789920"/>
    </source>
</evidence>
<dbReference type="Proteomes" id="UP000789920">
    <property type="component" value="Unassembled WGS sequence"/>
</dbReference>
<sequence>ISVKDYCSGQYKVCGVFWACVKPVDLEEHLALNCPNQDKDIIDFYVQVVANQQDHSQ</sequence>
<accession>A0ACA9P845</accession>
<proteinExistence type="predicted"/>
<reference evidence="1" key="1">
    <citation type="submission" date="2021-06" db="EMBL/GenBank/DDBJ databases">
        <authorList>
            <person name="Kallberg Y."/>
            <person name="Tangrot J."/>
            <person name="Rosling A."/>
        </authorList>
    </citation>
    <scope>NUCLEOTIDE SEQUENCE</scope>
    <source>
        <strain evidence="1">MA461A</strain>
    </source>
</reference>
<feature type="non-terminal residue" evidence="1">
    <location>
        <position position="1"/>
    </location>
</feature>
<gene>
    <name evidence="1" type="ORF">RPERSI_LOCUS9361</name>
</gene>
<keyword evidence="2" id="KW-1185">Reference proteome</keyword>
<evidence type="ECO:0000313" key="1">
    <source>
        <dbReference type="EMBL" id="CAG8687304.1"/>
    </source>
</evidence>
<protein>
    <submittedName>
        <fullName evidence="1">18705_t:CDS:1</fullName>
    </submittedName>
</protein>
<organism evidence="1 2">
    <name type="scientific">Racocetra persica</name>
    <dbReference type="NCBI Taxonomy" id="160502"/>
    <lineage>
        <taxon>Eukaryota</taxon>
        <taxon>Fungi</taxon>
        <taxon>Fungi incertae sedis</taxon>
        <taxon>Mucoromycota</taxon>
        <taxon>Glomeromycotina</taxon>
        <taxon>Glomeromycetes</taxon>
        <taxon>Diversisporales</taxon>
        <taxon>Gigasporaceae</taxon>
        <taxon>Racocetra</taxon>
    </lineage>
</organism>